<evidence type="ECO:0000313" key="2">
    <source>
        <dbReference type="Proteomes" id="UP001160148"/>
    </source>
</evidence>
<name>A0AAV0WV94_9HEMI</name>
<reference evidence="1 2" key="1">
    <citation type="submission" date="2023-01" db="EMBL/GenBank/DDBJ databases">
        <authorList>
            <person name="Whitehead M."/>
        </authorList>
    </citation>
    <scope>NUCLEOTIDE SEQUENCE [LARGE SCALE GENOMIC DNA]</scope>
</reference>
<dbReference type="PANTHER" id="PTHR47331">
    <property type="entry name" value="PHD-TYPE DOMAIN-CONTAINING PROTEIN"/>
    <property type="match status" value="1"/>
</dbReference>
<dbReference type="AlphaFoldDB" id="A0AAV0WV94"/>
<gene>
    <name evidence="1" type="ORF">MEUPH1_LOCUS14927</name>
</gene>
<sequence>MFMKASVEERQTLALKLSLCWNCLRPSHQKNQCTMDKVCKVCQAKHHTLLHLPESTVDNSNVNTPPATSSTTFETIAAHGTSRSLSLVLLSTALVRVHGPNGQNELCRALLDSASQSHFITSSLATRLGLECHRSTIVVGGISNATTNVSEVTSFRIATDISYTLNALVAPCVTVDLPTTKLNVDHWTHLQDFSLADPLFHTPGKIE</sequence>
<dbReference type="PANTHER" id="PTHR47331:SF1">
    <property type="entry name" value="GAG-LIKE PROTEIN"/>
    <property type="match status" value="1"/>
</dbReference>
<keyword evidence="2" id="KW-1185">Reference proteome</keyword>
<accession>A0AAV0WV94</accession>
<comment type="caution">
    <text evidence="1">The sequence shown here is derived from an EMBL/GenBank/DDBJ whole genome shotgun (WGS) entry which is preliminary data.</text>
</comment>
<evidence type="ECO:0000313" key="1">
    <source>
        <dbReference type="EMBL" id="CAI6359526.1"/>
    </source>
</evidence>
<evidence type="ECO:0008006" key="3">
    <source>
        <dbReference type="Google" id="ProtNLM"/>
    </source>
</evidence>
<protein>
    <recommendedName>
        <fullName evidence="3">Peptidase aspartic putative domain-containing protein</fullName>
    </recommendedName>
</protein>
<dbReference type="Proteomes" id="UP001160148">
    <property type="component" value="Unassembled WGS sequence"/>
</dbReference>
<organism evidence="1 2">
    <name type="scientific">Macrosiphum euphorbiae</name>
    <name type="common">potato aphid</name>
    <dbReference type="NCBI Taxonomy" id="13131"/>
    <lineage>
        <taxon>Eukaryota</taxon>
        <taxon>Metazoa</taxon>
        <taxon>Ecdysozoa</taxon>
        <taxon>Arthropoda</taxon>
        <taxon>Hexapoda</taxon>
        <taxon>Insecta</taxon>
        <taxon>Pterygota</taxon>
        <taxon>Neoptera</taxon>
        <taxon>Paraneoptera</taxon>
        <taxon>Hemiptera</taxon>
        <taxon>Sternorrhyncha</taxon>
        <taxon>Aphidomorpha</taxon>
        <taxon>Aphidoidea</taxon>
        <taxon>Aphididae</taxon>
        <taxon>Macrosiphini</taxon>
        <taxon>Macrosiphum</taxon>
    </lineage>
</organism>
<proteinExistence type="predicted"/>
<dbReference type="EMBL" id="CARXXK010000002">
    <property type="protein sequence ID" value="CAI6359526.1"/>
    <property type="molecule type" value="Genomic_DNA"/>
</dbReference>